<dbReference type="EMBL" id="HACG01027825">
    <property type="protein sequence ID" value="CEK74690.1"/>
    <property type="molecule type" value="Transcribed_RNA"/>
</dbReference>
<organism evidence="2">
    <name type="scientific">Arion vulgaris</name>
    <dbReference type="NCBI Taxonomy" id="1028688"/>
    <lineage>
        <taxon>Eukaryota</taxon>
        <taxon>Metazoa</taxon>
        <taxon>Spiralia</taxon>
        <taxon>Lophotrochozoa</taxon>
        <taxon>Mollusca</taxon>
        <taxon>Gastropoda</taxon>
        <taxon>Heterobranchia</taxon>
        <taxon>Euthyneura</taxon>
        <taxon>Panpulmonata</taxon>
        <taxon>Eupulmonata</taxon>
        <taxon>Stylommatophora</taxon>
        <taxon>Helicina</taxon>
        <taxon>Arionoidea</taxon>
        <taxon>Arionidae</taxon>
        <taxon>Arion</taxon>
    </lineage>
</organism>
<keyword evidence="1" id="KW-0472">Membrane</keyword>
<feature type="transmembrane region" description="Helical" evidence="1">
    <location>
        <begin position="29"/>
        <end position="50"/>
    </location>
</feature>
<feature type="non-terminal residue" evidence="2">
    <location>
        <position position="123"/>
    </location>
</feature>
<name>A0A0B7A3Y3_9EUPU</name>
<sequence>MCSGIALVLHRCRDRVYRDPFSGGVHKDIHMKIVVCLFLFVLWPVSYVCFPTSSFWTVSIVFFINDCRADANKIYYQKQIYHIATCPMVDAVVTTFHCLLISYNVHTSQITQSMIPEGAAMDR</sequence>
<evidence type="ECO:0000256" key="1">
    <source>
        <dbReference type="SAM" id="Phobius"/>
    </source>
</evidence>
<protein>
    <submittedName>
        <fullName evidence="2">Uncharacterized protein</fullName>
    </submittedName>
</protein>
<proteinExistence type="predicted"/>
<keyword evidence="1" id="KW-0812">Transmembrane</keyword>
<accession>A0A0B7A3Y3</accession>
<gene>
    <name evidence="2" type="primary">ORF92150</name>
</gene>
<reference evidence="2" key="1">
    <citation type="submission" date="2014-12" db="EMBL/GenBank/DDBJ databases">
        <title>Insight into the proteome of Arion vulgaris.</title>
        <authorList>
            <person name="Aradska J."/>
            <person name="Bulat T."/>
            <person name="Smidak R."/>
            <person name="Sarate P."/>
            <person name="Gangsoo J."/>
            <person name="Sialana F."/>
            <person name="Bilban M."/>
            <person name="Lubec G."/>
        </authorList>
    </citation>
    <scope>NUCLEOTIDE SEQUENCE</scope>
    <source>
        <tissue evidence="2">Skin</tissue>
    </source>
</reference>
<dbReference type="AlphaFoldDB" id="A0A0B7A3Y3"/>
<evidence type="ECO:0000313" key="2">
    <source>
        <dbReference type="EMBL" id="CEK74690.1"/>
    </source>
</evidence>
<keyword evidence="1" id="KW-1133">Transmembrane helix</keyword>